<dbReference type="STRING" id="1458425.SRAA_0010"/>
<feature type="transmembrane region" description="Helical" evidence="7">
    <location>
        <begin position="120"/>
        <end position="143"/>
    </location>
</feature>
<dbReference type="KEGG" id="cbaa:SRAA_0010"/>
<dbReference type="AlphaFoldDB" id="A0A060NLU5"/>
<dbReference type="RefSeq" id="WP_029463006.1">
    <property type="nucleotide sequence ID" value="NZ_AP014568.1"/>
</dbReference>
<dbReference type="Proteomes" id="UP000067461">
    <property type="component" value="Chromosome"/>
</dbReference>
<evidence type="ECO:0000256" key="6">
    <source>
        <dbReference type="SAM" id="MobiDB-lite"/>
    </source>
</evidence>
<feature type="region of interest" description="Disordered" evidence="6">
    <location>
        <begin position="1"/>
        <end position="39"/>
    </location>
</feature>
<comment type="subcellular location">
    <subcellularLocation>
        <location evidence="1">Cell membrane</location>
        <topology evidence="1">Multi-pass membrane protein</topology>
    </subcellularLocation>
</comment>
<evidence type="ECO:0000256" key="4">
    <source>
        <dbReference type="ARBA" id="ARBA00022989"/>
    </source>
</evidence>
<name>A0A060NLU5_9BURK</name>
<dbReference type="HOGENOM" id="CLU_121415_6_0_4"/>
<evidence type="ECO:0000256" key="1">
    <source>
        <dbReference type="ARBA" id="ARBA00004651"/>
    </source>
</evidence>
<reference evidence="8 9" key="1">
    <citation type="journal article" date="2014" name="Nat. Commun.">
        <title>Physiological and genomic features of highly alkaliphilic hydrogen-utilizing Betaproteobacteria from a continental serpentinizing site.</title>
        <authorList>
            <person name="Suzuki S."/>
            <person name="Kuenen J.G."/>
            <person name="Schipper K."/>
            <person name="van der Velde S."/>
            <person name="Ishii S."/>
            <person name="Wu A."/>
            <person name="Sorokin D.Y."/>
            <person name="Tenney A."/>
            <person name="Meng X.Y."/>
            <person name="Morrill P.L."/>
            <person name="Kamagata Y."/>
            <person name="Muyzer G."/>
            <person name="Nealson K.H."/>
        </authorList>
    </citation>
    <scope>NUCLEOTIDE SEQUENCE [LARGE SCALE GENOMIC DNA]</scope>
    <source>
        <strain evidence="8 9">A1</strain>
    </source>
</reference>
<accession>A0A060NLU5</accession>
<evidence type="ECO:0000256" key="3">
    <source>
        <dbReference type="ARBA" id="ARBA00022692"/>
    </source>
</evidence>
<protein>
    <recommendedName>
        <fullName evidence="10">ATP synthase subunit I</fullName>
    </recommendedName>
</protein>
<organism evidence="8 9">
    <name type="scientific">Serpentinimonas raichei</name>
    <dbReference type="NCBI Taxonomy" id="1458425"/>
    <lineage>
        <taxon>Bacteria</taxon>
        <taxon>Pseudomonadati</taxon>
        <taxon>Pseudomonadota</taxon>
        <taxon>Betaproteobacteria</taxon>
        <taxon>Burkholderiales</taxon>
        <taxon>Comamonadaceae</taxon>
        <taxon>Serpentinimonas</taxon>
    </lineage>
</organism>
<evidence type="ECO:0000313" key="8">
    <source>
        <dbReference type="EMBL" id="BAO79864.1"/>
    </source>
</evidence>
<proteinExistence type="predicted"/>
<feature type="transmembrane region" description="Helical" evidence="7">
    <location>
        <begin position="149"/>
        <end position="168"/>
    </location>
</feature>
<evidence type="ECO:0000256" key="2">
    <source>
        <dbReference type="ARBA" id="ARBA00022475"/>
    </source>
</evidence>
<keyword evidence="9" id="KW-1185">Reference proteome</keyword>
<keyword evidence="2" id="KW-1003">Cell membrane</keyword>
<feature type="transmembrane region" description="Helical" evidence="7">
    <location>
        <begin position="52"/>
        <end position="72"/>
    </location>
</feature>
<evidence type="ECO:0000256" key="7">
    <source>
        <dbReference type="SAM" id="Phobius"/>
    </source>
</evidence>
<evidence type="ECO:0000256" key="5">
    <source>
        <dbReference type="ARBA" id="ARBA00023136"/>
    </source>
</evidence>
<gene>
    <name evidence="8" type="ORF">SRAA_0010</name>
</gene>
<feature type="compositionally biased region" description="Basic and acidic residues" evidence="6">
    <location>
        <begin position="1"/>
        <end position="19"/>
    </location>
</feature>
<sequence length="178" mass="19468">MPHSLREPASERERSKGPDAEAAAESEDFKPLTAEQAREWRSRQPQTSVWSVVRWQVVLLLLATALTVPLAFVLGQPVWVASVFYGGLCVLLPTALMAYGVTASRGARKRAAQPGQGSALLAGMFFWEGVKLALAIAMLVLAPRLIPDLSWLGLLLGLVLVLKAYWVAHWLRNQPSAQ</sequence>
<evidence type="ECO:0000313" key="9">
    <source>
        <dbReference type="Proteomes" id="UP000067461"/>
    </source>
</evidence>
<dbReference type="Pfam" id="PF03899">
    <property type="entry name" value="ATP-synt_I"/>
    <property type="match status" value="1"/>
</dbReference>
<keyword evidence="5 7" id="KW-0472">Membrane</keyword>
<evidence type="ECO:0008006" key="10">
    <source>
        <dbReference type="Google" id="ProtNLM"/>
    </source>
</evidence>
<keyword evidence="4 7" id="KW-1133">Transmembrane helix</keyword>
<dbReference type="EMBL" id="AP014568">
    <property type="protein sequence ID" value="BAO79864.1"/>
    <property type="molecule type" value="Genomic_DNA"/>
</dbReference>
<dbReference type="OrthoDB" id="9154947at2"/>
<feature type="transmembrane region" description="Helical" evidence="7">
    <location>
        <begin position="78"/>
        <end position="99"/>
    </location>
</feature>
<keyword evidence="3 7" id="KW-0812">Transmembrane</keyword>
<dbReference type="InterPro" id="IPR005598">
    <property type="entry name" value="ATP_synth_I"/>
</dbReference>
<dbReference type="GO" id="GO:0005886">
    <property type="term" value="C:plasma membrane"/>
    <property type="evidence" value="ECO:0007669"/>
    <property type="project" value="UniProtKB-SubCell"/>
</dbReference>